<evidence type="ECO:0000313" key="2">
    <source>
        <dbReference type="Proteomes" id="UP001077662"/>
    </source>
</evidence>
<gene>
    <name evidence="1" type="ORF">O0554_26205</name>
</gene>
<proteinExistence type="predicted"/>
<dbReference type="AlphaFoldDB" id="A0AAP3DM64"/>
<organism evidence="1 2">
    <name type="scientific">Brevibacillus laterosporus</name>
    <name type="common">Bacillus laterosporus</name>
    <dbReference type="NCBI Taxonomy" id="1465"/>
    <lineage>
        <taxon>Bacteria</taxon>
        <taxon>Bacillati</taxon>
        <taxon>Bacillota</taxon>
        <taxon>Bacilli</taxon>
        <taxon>Bacillales</taxon>
        <taxon>Paenibacillaceae</taxon>
        <taxon>Brevibacillus</taxon>
    </lineage>
</organism>
<reference evidence="1" key="1">
    <citation type="submission" date="2022-09" db="EMBL/GenBank/DDBJ databases">
        <title>Genome analysis and characterization of larvicidal activity of Brevibacillus strains.</title>
        <authorList>
            <person name="Patrusheva E.V."/>
            <person name="Izotova A.O."/>
            <person name="Toshchakov S.V."/>
            <person name="Sineoky S.P."/>
        </authorList>
    </citation>
    <scope>NUCLEOTIDE SEQUENCE</scope>
    <source>
        <strain evidence="1">VKPM_B-13247</strain>
    </source>
</reference>
<sequence>MKQTKDIKKALEEIELDINQPMDVSSNGDFEHGLKLTVAIQGKKDLFWNNDLRLAAIKHLISTLDFKQMVEEDWNISEKYSLTILDEIGMSLSWNYPFHDGEKRNIEKVGTFIKHSLASGRLEQYEEEGLIDQKEDDDDFEL</sequence>
<dbReference type="EMBL" id="JAPTNE010000070">
    <property type="protein sequence ID" value="MCZ0810327.1"/>
    <property type="molecule type" value="Genomic_DNA"/>
</dbReference>
<dbReference type="Proteomes" id="UP001077662">
    <property type="component" value="Unassembled WGS sequence"/>
</dbReference>
<name>A0AAP3DM64_BRELA</name>
<comment type="caution">
    <text evidence="1">The sequence shown here is derived from an EMBL/GenBank/DDBJ whole genome shotgun (WGS) entry which is preliminary data.</text>
</comment>
<dbReference type="RefSeq" id="WP_197262529.1">
    <property type="nucleotide sequence ID" value="NZ_JANSGW010000070.1"/>
</dbReference>
<evidence type="ECO:0000313" key="1">
    <source>
        <dbReference type="EMBL" id="MCZ0810327.1"/>
    </source>
</evidence>
<accession>A0AAP3DM64</accession>
<protein>
    <submittedName>
        <fullName evidence="1">Uncharacterized protein</fullName>
    </submittedName>
</protein>